<dbReference type="GO" id="GO:0036297">
    <property type="term" value="P:interstrand cross-link repair"/>
    <property type="evidence" value="ECO:0007669"/>
    <property type="project" value="TreeGrafter"/>
</dbReference>
<keyword evidence="3" id="KW-0269">Exonuclease</keyword>
<organism evidence="4 5">
    <name type="scientific">Candida verbasci</name>
    <dbReference type="NCBI Taxonomy" id="1227364"/>
    <lineage>
        <taxon>Eukaryota</taxon>
        <taxon>Fungi</taxon>
        <taxon>Dikarya</taxon>
        <taxon>Ascomycota</taxon>
        <taxon>Saccharomycotina</taxon>
        <taxon>Pichiomycetes</taxon>
        <taxon>Debaryomycetaceae</taxon>
        <taxon>Candida/Lodderomyces clade</taxon>
        <taxon>Candida</taxon>
    </lineage>
</organism>
<evidence type="ECO:0000256" key="2">
    <source>
        <dbReference type="ARBA" id="ARBA00022801"/>
    </source>
</evidence>
<dbReference type="EMBL" id="CANTUO010000003">
    <property type="protein sequence ID" value="CAI5759070.1"/>
    <property type="molecule type" value="Genomic_DNA"/>
</dbReference>
<reference evidence="4" key="1">
    <citation type="submission" date="2022-12" db="EMBL/GenBank/DDBJ databases">
        <authorList>
            <person name="Brejova B."/>
        </authorList>
    </citation>
    <scope>NUCLEOTIDE SEQUENCE</scope>
</reference>
<dbReference type="InterPro" id="IPR036866">
    <property type="entry name" value="RibonucZ/Hydroxyglut_hydro"/>
</dbReference>
<protein>
    <recommendedName>
        <fullName evidence="6">DNA repair metallo-beta-lactamase domain-containing protein</fullName>
    </recommendedName>
</protein>
<dbReference type="PANTHER" id="PTHR23240">
    <property type="entry name" value="DNA CROSS-LINK REPAIR PROTEIN PSO2/SNM1-RELATED"/>
    <property type="match status" value="1"/>
</dbReference>
<keyword evidence="1" id="KW-0540">Nuclease</keyword>
<comment type="caution">
    <text evidence="4">The sequence shown here is derived from an EMBL/GenBank/DDBJ whole genome shotgun (WGS) entry which is preliminary data.</text>
</comment>
<dbReference type="AlphaFoldDB" id="A0A9W4TY51"/>
<dbReference type="Gene3D" id="3.60.15.10">
    <property type="entry name" value="Ribonuclease Z/Hydroxyacylglutathione hydrolase-like"/>
    <property type="match status" value="1"/>
</dbReference>
<dbReference type="OrthoDB" id="5561659at2759"/>
<accession>A0A9W4TY51</accession>
<dbReference type="GO" id="GO:0035312">
    <property type="term" value="F:5'-3' DNA exonuclease activity"/>
    <property type="evidence" value="ECO:0007669"/>
    <property type="project" value="TreeGrafter"/>
</dbReference>
<evidence type="ECO:0000313" key="5">
    <source>
        <dbReference type="Proteomes" id="UP001152885"/>
    </source>
</evidence>
<dbReference type="Gene3D" id="3.40.50.12650">
    <property type="match status" value="1"/>
</dbReference>
<sequence>MSFSFNGLIHEFPFQIDCFNNNAEAYFLTHSHSDHLTGLLNKSFTGYVYCTKITRDILATDDRFSEVIKYFKVKEYNTPFYIDTFIDGRVTVTLINSYHCPGSTMYLMESEYTSILFTGDLRAESWWLNTLEKNKYLFPYLTGLKRLDNIYLDTTFSYRGEPYIDIMPNTDGIVALIEFLKLYPPDIEFLFIDAVSGSEEVWFNVVEYFNGLLIPDEKIRKRLEVIDEKINRSDETGRKFYVGKHENNGKRVWIKHCIDFNIVDYITNCIPKKTKDYDVLEMFDNYLLVRHDKQEWIYYNEELLPRNILLMFSRHSSYTESKQLVEMFQPRTVWPCTETQKSWLNGFSIAHAFGGDNHRYDLEMTKLYGAPLIPDRPVAVIDRWSFAQCLQEIEFLKQYNGENVKDHPFKGTMKFEDHQKWKRDFKLQGVITGRGEFKYNEIINLHQQLTNQYSTDENIQDHDYEIDSESEPEQLPSIIDSSFLEQSFDEIYSSQVSTTRIDSIVNNLNKDPRNWFMYKFNTH</sequence>
<evidence type="ECO:0000256" key="3">
    <source>
        <dbReference type="ARBA" id="ARBA00022839"/>
    </source>
</evidence>
<evidence type="ECO:0008006" key="6">
    <source>
        <dbReference type="Google" id="ProtNLM"/>
    </source>
</evidence>
<dbReference type="SUPFAM" id="SSF56281">
    <property type="entry name" value="Metallo-hydrolase/oxidoreductase"/>
    <property type="match status" value="1"/>
</dbReference>
<dbReference type="GO" id="GO:0006303">
    <property type="term" value="P:double-strand break repair via nonhomologous end joining"/>
    <property type="evidence" value="ECO:0007669"/>
    <property type="project" value="TreeGrafter"/>
</dbReference>
<evidence type="ECO:0000313" key="4">
    <source>
        <dbReference type="EMBL" id="CAI5759070.1"/>
    </source>
</evidence>
<proteinExistence type="predicted"/>
<keyword evidence="2" id="KW-0378">Hydrolase</keyword>
<gene>
    <name evidence="4" type="ORF">CANVERA_P3579</name>
</gene>
<dbReference type="Proteomes" id="UP001152885">
    <property type="component" value="Unassembled WGS sequence"/>
</dbReference>
<dbReference type="GO" id="GO:0000723">
    <property type="term" value="P:telomere maintenance"/>
    <property type="evidence" value="ECO:0007669"/>
    <property type="project" value="TreeGrafter"/>
</dbReference>
<evidence type="ECO:0000256" key="1">
    <source>
        <dbReference type="ARBA" id="ARBA00022722"/>
    </source>
</evidence>
<keyword evidence="5" id="KW-1185">Reference proteome</keyword>
<dbReference type="GO" id="GO:0003684">
    <property type="term" value="F:damaged DNA binding"/>
    <property type="evidence" value="ECO:0007669"/>
    <property type="project" value="TreeGrafter"/>
</dbReference>
<dbReference type="PANTHER" id="PTHR23240:SF8">
    <property type="entry name" value="PROTEIN ARTEMIS"/>
    <property type="match status" value="1"/>
</dbReference>
<name>A0A9W4TY51_9ASCO</name>